<evidence type="ECO:0000256" key="3">
    <source>
        <dbReference type="SAM" id="MobiDB-lite"/>
    </source>
</evidence>
<feature type="compositionally biased region" description="Basic and acidic residues" evidence="3">
    <location>
        <begin position="945"/>
        <end position="954"/>
    </location>
</feature>
<dbReference type="Pfam" id="PF12783">
    <property type="entry name" value="Sec7-like_HUS"/>
    <property type="match status" value="1"/>
</dbReference>
<evidence type="ECO:0000259" key="4">
    <source>
        <dbReference type="Pfam" id="PF12783"/>
    </source>
</evidence>
<feature type="region of interest" description="Disordered" evidence="3">
    <location>
        <begin position="471"/>
        <end position="495"/>
    </location>
</feature>
<feature type="domain" description="Mon2 C-terminal" evidence="5">
    <location>
        <begin position="1322"/>
        <end position="1606"/>
    </location>
</feature>
<evidence type="ECO:0000259" key="6">
    <source>
        <dbReference type="Pfam" id="PF16213"/>
    </source>
</evidence>
<dbReference type="GO" id="GO:0015031">
    <property type="term" value="P:protein transport"/>
    <property type="evidence" value="ECO:0007669"/>
    <property type="project" value="UniProtKB-KW"/>
</dbReference>
<dbReference type="VEuPathDB" id="FungiDB:PHYBLDRAFT_140955"/>
<dbReference type="RefSeq" id="XP_018296938.1">
    <property type="nucleotide sequence ID" value="XM_018430491.1"/>
</dbReference>
<dbReference type="EMBL" id="KV440973">
    <property type="protein sequence ID" value="OAD78898.1"/>
    <property type="molecule type" value="Genomic_DNA"/>
</dbReference>
<evidence type="ECO:0000256" key="1">
    <source>
        <dbReference type="ARBA" id="ARBA00022448"/>
    </source>
</evidence>
<feature type="domain" description="Mon2/Sec7/BIG1-like dimerisation and cyclophilin-binding" evidence="6">
    <location>
        <begin position="3"/>
        <end position="176"/>
    </location>
</feature>
<dbReference type="InterPro" id="IPR016024">
    <property type="entry name" value="ARM-type_fold"/>
</dbReference>
<feature type="domain" description="Mon2/Sec7/BIG1-like HUS" evidence="4">
    <location>
        <begin position="202"/>
        <end position="354"/>
    </location>
</feature>
<keyword evidence="8" id="KW-1185">Reference proteome</keyword>
<dbReference type="InterPro" id="IPR032817">
    <property type="entry name" value="Mon2_C"/>
</dbReference>
<reference evidence="8" key="1">
    <citation type="submission" date="2015-06" db="EMBL/GenBank/DDBJ databases">
        <title>Expansion of signal transduction pathways in fungi by whole-genome duplication.</title>
        <authorList>
            <consortium name="DOE Joint Genome Institute"/>
            <person name="Corrochano L.M."/>
            <person name="Kuo A."/>
            <person name="Marcet-Houben M."/>
            <person name="Polaino S."/>
            <person name="Salamov A."/>
            <person name="Villalobos J.M."/>
            <person name="Alvarez M.I."/>
            <person name="Avalos J."/>
            <person name="Benito E.P."/>
            <person name="Benoit I."/>
            <person name="Burger G."/>
            <person name="Camino L.P."/>
            <person name="Canovas D."/>
            <person name="Cerda-Olmedo E."/>
            <person name="Cheng J.-F."/>
            <person name="Dominguez A."/>
            <person name="Elias M."/>
            <person name="Eslava A.P."/>
            <person name="Glaser F."/>
            <person name="Grimwood J."/>
            <person name="Gutierrez G."/>
            <person name="Heitman J."/>
            <person name="Henrissat B."/>
            <person name="Iturriaga E.A."/>
            <person name="Lang B.F."/>
            <person name="Lavin J.L."/>
            <person name="Lee S."/>
            <person name="Li W."/>
            <person name="Lindquist E."/>
            <person name="Lopez-Garcia S."/>
            <person name="Luque E.M."/>
            <person name="Marcos A.T."/>
            <person name="Martin J."/>
            <person name="McCluskey K."/>
            <person name="Medina H.R."/>
            <person name="Miralles-Duran A."/>
            <person name="Miyazaki A."/>
            <person name="Munoz-Torres E."/>
            <person name="Oguiza J.A."/>
            <person name="Ohm R."/>
            <person name="Olmedo M."/>
            <person name="Orejas M."/>
            <person name="Ortiz-Castellanos L."/>
            <person name="Pisabarro A.G."/>
            <person name="Rodriguez-Romero J."/>
            <person name="Ruiz-Herrera J."/>
            <person name="Ruiz-Vazquez R."/>
            <person name="Sanz C."/>
            <person name="Schackwitz W."/>
            <person name="Schmutz J."/>
            <person name="Shahriari M."/>
            <person name="Shelest E."/>
            <person name="Silva-Franco F."/>
            <person name="Soanes D."/>
            <person name="Syed K."/>
            <person name="Tagua V.G."/>
            <person name="Talbot N.J."/>
            <person name="Thon M."/>
            <person name="De vries R.P."/>
            <person name="Wiebenga A."/>
            <person name="Yadav J.S."/>
            <person name="Braun E.L."/>
            <person name="Baker S."/>
            <person name="Garre V."/>
            <person name="Horwitz B."/>
            <person name="Torres-Martinez S."/>
            <person name="Idnurm A."/>
            <person name="Herrera-Estrella A."/>
            <person name="Gabaldon T."/>
            <person name="Grigoriev I.V."/>
        </authorList>
    </citation>
    <scope>NUCLEOTIDE SEQUENCE [LARGE SCALE GENOMIC DNA]</scope>
    <source>
        <strain evidence="8">NRRL 1555(-)</strain>
    </source>
</reference>
<protein>
    <recommendedName>
        <fullName evidence="9">Protein MON2 homolog</fullName>
    </recommendedName>
</protein>
<evidence type="ECO:0000313" key="7">
    <source>
        <dbReference type="EMBL" id="OAD78898.1"/>
    </source>
</evidence>
<feature type="region of interest" description="Disordered" evidence="3">
    <location>
        <begin position="931"/>
        <end position="957"/>
    </location>
</feature>
<dbReference type="PANTHER" id="PTHR34199:SF4">
    <property type="entry name" value="ARM REPEAT SUPERFAMILY PROTEIN"/>
    <property type="match status" value="1"/>
</dbReference>
<dbReference type="InParanoid" id="A0A167Q1C2"/>
<organism evidence="7 8">
    <name type="scientific">Phycomyces blakesleeanus (strain ATCC 8743b / DSM 1359 / FGSC 10004 / NBRC 33097 / NRRL 1555)</name>
    <dbReference type="NCBI Taxonomy" id="763407"/>
    <lineage>
        <taxon>Eukaryota</taxon>
        <taxon>Fungi</taxon>
        <taxon>Fungi incertae sedis</taxon>
        <taxon>Mucoromycota</taxon>
        <taxon>Mucoromycotina</taxon>
        <taxon>Mucoromycetes</taxon>
        <taxon>Mucorales</taxon>
        <taxon>Phycomycetaceae</taxon>
        <taxon>Phycomyces</taxon>
    </lineage>
</organism>
<name>A0A167Q1C2_PHYB8</name>
<keyword evidence="1" id="KW-0813">Transport</keyword>
<dbReference type="InterPro" id="IPR032691">
    <property type="entry name" value="Mon2/Sec7/BIG1-like_HUS"/>
</dbReference>
<dbReference type="OrthoDB" id="294853at2759"/>
<dbReference type="FunCoup" id="A0A167Q1C2">
    <property type="interactions" value="550"/>
</dbReference>
<proteinExistence type="predicted"/>
<evidence type="ECO:0008006" key="9">
    <source>
        <dbReference type="Google" id="ProtNLM"/>
    </source>
</evidence>
<sequence>MSGLTAFLQTELLSLSSEARRKHPEIKEAAERLSAILRSFKERPGYSIANELSKSDDALRPFVLACETKQVKLVTIAIGCIQKLISFHAIPETSVRVILRTLTDISVHGVEIQLKILQTVLPLLTNYRSVHDDILAEALLICFRLQDSKIAVVNNTAAATLRQLVIFVFDKVGKEDLLGLREEDANHEIQLGAGDTIKLHPCAKDAFYLFRDLCLLTSGDPPEYLRLHHLSKTFGLELVESVLANHYALFKEHKELSSLLRESVCPLIIKTFSEKHEFPQTMRLSRVVDILIRQFNEILMTECEIFLSMFVKVLEPENPLWQRVLAMEIFRGVCSDSALLCSIYKWYDRQAGSTDAFRDMITGFGRLATEKPQLIGATQGGRESIEYGSGAASHIHHMTHPNPPTSDNSGPGLSASGSSMRIQCIDQLDKADPPVIPETYIFYLALLCLNSIADGLAGFVLPMFSPGKSLSASTKATSDEESRSKSGSKADTTDNSKMSLVTDMTNVAWPGLLAAMSFYISSNLDEELFQNTMRSYQNFTNVCGMLDLVVPRDAFLTNLCKNAIPPSPVLSSGFFSGKNTGSSTSIATITTNSLAVSYSDLSVQQQQVLANISLSDKNLYSLRVLLNIAMFLGGVLGPSWYLVLETLQQADLLLINRPIPKGTNNPPGSASTSHTVRRTLSGTPSNGMSSVSGHQNTATGQSMNNQYMDADHTAIIQTSLKRLFDNSKYLDNDAFVAFTTALCRLSAEASGVHFSGGEEISTSKSSRIKLFNKTSFAIDQLCYISTLNMSRLISSEGDPVAWDLIITHLIDTANFASTPASIRTQCCEVISTIIITAMNQIIAEQKEADNKAQPRLLAALSQCINYSEEKSKSWEVNNEKGSSGVKAFGEVQKMALETLNKILETSGHSFTCGWGIVFDMLRHVTVTSTAHPDYTDEDDEDKSGDEDSKHERASIDTTTSSLVTANAGHASTNNKASGGLIKVAFTSLQLICTDFLSLLSPDCLRQCIATLGSFGMQCEDLNISLTAVGLLWNLSDFIQTKRLDSIKDLESDTSDEAIEKESMNIDLPITDEESPQVFSILWMLLLLQLSHNCTDWRPEVRNGANQTLFRTIMMNGNLLGPHMWNACVWQVLFPLLDTIKMSAIRATRMMQSGKTSLTTSSPDRDTSGFMLHHSRDTADKQWDETKVLVLTGISKIFRDFFEKLQALDNFKQAWSLLLAHLEDSCLRSSQEVSLASIKSFKNIVTLPPDDKNFDKSIVSLWRSAWRSWEIIGNGIMMVPSTAEEDNEETQENSYRSTLDSELLPLTLSLSSSSAAQISDDFTQDTLTAYIRMFVDLYRVIAPGFSLEDIGSLLGVLRNMLVYSTSPEYRPDIDNLSPLQEGVLEVIQTLDMTVPGVPPLVLMDISEYMTLAFLSPPDDAQKTKGGYIPPSQRKFSTVTYIALNKRCSTMVAHLFKAHVNNKALYTEGVFERIIGAFGLPMKLKYDCPPSHKHGDDKTPLWKSATLGLLDVLEMIRSDMCIYAIILIEVPIERFVGVWRALVDIFEGSLLSPSTPPSSMTIEELDVDEHFDISVLSVIQNDVVVYMGEPRVPIEVIQKLVNVIRESSRLYYVDANENHHRREEADQESPRELKEAYGRKSANYRSSDIIGTTGTIVPVMKESFAYAALRTLFSLCSSEKQDHLEVRKRIAQVTIPVLLERCETILRNYTADAPLLGRCPFPRVRKEEIIFLLQQSIHLKLQKNIIKDESEEKGTIRHLVLSGPRAHLFYLYPSLCNMISCDDAVVVELIRECLQTAGTEMGLMLH</sequence>
<feature type="region of interest" description="Disordered" evidence="3">
    <location>
        <begin position="662"/>
        <end position="703"/>
    </location>
</feature>
<dbReference type="Proteomes" id="UP000077315">
    <property type="component" value="Unassembled WGS sequence"/>
</dbReference>
<dbReference type="GO" id="GO:0005794">
    <property type="term" value="C:Golgi apparatus"/>
    <property type="evidence" value="ECO:0007669"/>
    <property type="project" value="UniProtKB-ARBA"/>
</dbReference>
<dbReference type="Pfam" id="PF16213">
    <property type="entry name" value="DCB"/>
    <property type="match status" value="1"/>
</dbReference>
<feature type="compositionally biased region" description="Acidic residues" evidence="3">
    <location>
        <begin position="935"/>
        <end position="944"/>
    </location>
</feature>
<feature type="domain" description="Mon2 C-terminal" evidence="5">
    <location>
        <begin position="1688"/>
        <end position="1792"/>
    </location>
</feature>
<accession>A0A167Q1C2</accession>
<feature type="compositionally biased region" description="Polar residues" evidence="3">
    <location>
        <begin position="485"/>
        <end position="495"/>
    </location>
</feature>
<dbReference type="SUPFAM" id="SSF48371">
    <property type="entry name" value="ARM repeat"/>
    <property type="match status" value="1"/>
</dbReference>
<dbReference type="STRING" id="763407.A0A167Q1C2"/>
<dbReference type="Pfam" id="PF16206">
    <property type="entry name" value="Mon2_C"/>
    <property type="match status" value="3"/>
</dbReference>
<evidence type="ECO:0000256" key="2">
    <source>
        <dbReference type="ARBA" id="ARBA00022927"/>
    </source>
</evidence>
<gene>
    <name evidence="7" type="ORF">PHYBLDRAFT_140955</name>
</gene>
<dbReference type="InterPro" id="IPR032629">
    <property type="entry name" value="DCB_dom"/>
</dbReference>
<dbReference type="GeneID" id="28991397"/>
<evidence type="ECO:0000313" key="8">
    <source>
        <dbReference type="Proteomes" id="UP000077315"/>
    </source>
</evidence>
<keyword evidence="2" id="KW-0653">Protein transport</keyword>
<dbReference type="PANTHER" id="PTHR34199">
    <property type="entry name" value="NUMOD3 MOTIF FAMILY PROTEIN, EXPRESSED"/>
    <property type="match status" value="1"/>
</dbReference>
<feature type="domain" description="Mon2 C-terminal" evidence="5">
    <location>
        <begin position="993"/>
        <end position="1258"/>
    </location>
</feature>
<evidence type="ECO:0000259" key="5">
    <source>
        <dbReference type="Pfam" id="PF16206"/>
    </source>
</evidence>